<evidence type="ECO:0000256" key="8">
    <source>
        <dbReference type="ARBA" id="ARBA00022741"/>
    </source>
</evidence>
<dbReference type="Pfam" id="PF00512">
    <property type="entry name" value="HisKA"/>
    <property type="match status" value="1"/>
</dbReference>
<dbReference type="Gene3D" id="1.10.287.130">
    <property type="match status" value="1"/>
</dbReference>
<evidence type="ECO:0000259" key="16">
    <source>
        <dbReference type="PROSITE" id="PS50885"/>
    </source>
</evidence>
<evidence type="ECO:0000256" key="11">
    <source>
        <dbReference type="ARBA" id="ARBA00022989"/>
    </source>
</evidence>
<dbReference type="GO" id="GO:0016301">
    <property type="term" value="F:kinase activity"/>
    <property type="evidence" value="ECO:0007669"/>
    <property type="project" value="UniProtKB-KW"/>
</dbReference>
<evidence type="ECO:0000313" key="17">
    <source>
        <dbReference type="EMBL" id="MEA9355987.1"/>
    </source>
</evidence>
<proteinExistence type="predicted"/>
<evidence type="ECO:0000256" key="1">
    <source>
        <dbReference type="ARBA" id="ARBA00000085"/>
    </source>
</evidence>
<gene>
    <name evidence="17" type="ORF">SHI21_07240</name>
</gene>
<dbReference type="PROSITE" id="PS50885">
    <property type="entry name" value="HAMP"/>
    <property type="match status" value="1"/>
</dbReference>
<dbReference type="Gene3D" id="6.10.340.10">
    <property type="match status" value="1"/>
</dbReference>
<dbReference type="RefSeq" id="WP_323575631.1">
    <property type="nucleotide sequence ID" value="NZ_JAYGJQ010000001.1"/>
</dbReference>
<dbReference type="SMART" id="SM00388">
    <property type="entry name" value="HisKA"/>
    <property type="match status" value="1"/>
</dbReference>
<dbReference type="Gene3D" id="3.30.565.10">
    <property type="entry name" value="Histidine kinase-like ATPase, C-terminal domain"/>
    <property type="match status" value="1"/>
</dbReference>
<dbReference type="InterPro" id="IPR003661">
    <property type="entry name" value="HisK_dim/P_dom"/>
</dbReference>
<dbReference type="SMART" id="SM00304">
    <property type="entry name" value="HAMP"/>
    <property type="match status" value="1"/>
</dbReference>
<dbReference type="InterPro" id="IPR004358">
    <property type="entry name" value="Sig_transdc_His_kin-like_C"/>
</dbReference>
<keyword evidence="7 14" id="KW-0812">Transmembrane</keyword>
<dbReference type="PANTHER" id="PTHR45528:SF1">
    <property type="entry name" value="SENSOR HISTIDINE KINASE CPXA"/>
    <property type="match status" value="1"/>
</dbReference>
<evidence type="ECO:0000259" key="15">
    <source>
        <dbReference type="PROSITE" id="PS50109"/>
    </source>
</evidence>
<feature type="transmembrane region" description="Helical" evidence="14">
    <location>
        <begin position="21"/>
        <end position="39"/>
    </location>
</feature>
<keyword evidence="18" id="KW-1185">Reference proteome</keyword>
<dbReference type="InterPro" id="IPR036890">
    <property type="entry name" value="HATPase_C_sf"/>
</dbReference>
<dbReference type="Proteomes" id="UP001302274">
    <property type="component" value="Unassembled WGS sequence"/>
</dbReference>
<dbReference type="InterPro" id="IPR003660">
    <property type="entry name" value="HAMP_dom"/>
</dbReference>
<dbReference type="InterPro" id="IPR003594">
    <property type="entry name" value="HATPase_dom"/>
</dbReference>
<keyword evidence="10" id="KW-0067">ATP-binding</keyword>
<comment type="subcellular location">
    <subcellularLocation>
        <location evidence="2">Cell membrane</location>
        <topology evidence="2">Multi-pass membrane protein</topology>
    </subcellularLocation>
</comment>
<dbReference type="PANTHER" id="PTHR45528">
    <property type="entry name" value="SENSOR HISTIDINE KINASE CPXA"/>
    <property type="match status" value="1"/>
</dbReference>
<dbReference type="EC" id="2.7.13.3" evidence="3"/>
<evidence type="ECO:0000256" key="5">
    <source>
        <dbReference type="ARBA" id="ARBA00022553"/>
    </source>
</evidence>
<keyword evidence="4" id="KW-1003">Cell membrane</keyword>
<evidence type="ECO:0000256" key="7">
    <source>
        <dbReference type="ARBA" id="ARBA00022692"/>
    </source>
</evidence>
<evidence type="ECO:0000256" key="3">
    <source>
        <dbReference type="ARBA" id="ARBA00012438"/>
    </source>
</evidence>
<keyword evidence="5" id="KW-0597">Phosphoprotein</keyword>
<name>A0ABU5VSG4_9BACT</name>
<feature type="domain" description="Histidine kinase" evidence="15">
    <location>
        <begin position="256"/>
        <end position="468"/>
    </location>
</feature>
<dbReference type="CDD" id="cd06225">
    <property type="entry name" value="HAMP"/>
    <property type="match status" value="1"/>
</dbReference>
<dbReference type="PROSITE" id="PS50109">
    <property type="entry name" value="HIS_KIN"/>
    <property type="match status" value="1"/>
</dbReference>
<evidence type="ECO:0000256" key="13">
    <source>
        <dbReference type="ARBA" id="ARBA00023136"/>
    </source>
</evidence>
<dbReference type="CDD" id="cd00075">
    <property type="entry name" value="HATPase"/>
    <property type="match status" value="1"/>
</dbReference>
<dbReference type="SUPFAM" id="SSF47384">
    <property type="entry name" value="Homodimeric domain of signal transducing histidine kinase"/>
    <property type="match status" value="1"/>
</dbReference>
<keyword evidence="6" id="KW-0808">Transferase</keyword>
<dbReference type="InterPro" id="IPR036097">
    <property type="entry name" value="HisK_dim/P_sf"/>
</dbReference>
<protein>
    <recommendedName>
        <fullName evidence="3">histidine kinase</fullName>
        <ecNumber evidence="3">2.7.13.3</ecNumber>
    </recommendedName>
</protein>
<organism evidence="17 18">
    <name type="scientific">Bacteriovorax antarcticus</name>
    <dbReference type="NCBI Taxonomy" id="3088717"/>
    <lineage>
        <taxon>Bacteria</taxon>
        <taxon>Pseudomonadati</taxon>
        <taxon>Bdellovibrionota</taxon>
        <taxon>Bacteriovoracia</taxon>
        <taxon>Bacteriovoracales</taxon>
        <taxon>Bacteriovoracaceae</taxon>
        <taxon>Bacteriovorax</taxon>
    </lineage>
</organism>
<dbReference type="InterPro" id="IPR005467">
    <property type="entry name" value="His_kinase_dom"/>
</dbReference>
<keyword evidence="11 14" id="KW-1133">Transmembrane helix</keyword>
<dbReference type="SUPFAM" id="SSF158472">
    <property type="entry name" value="HAMP domain-like"/>
    <property type="match status" value="1"/>
</dbReference>
<accession>A0ABU5VSG4</accession>
<evidence type="ECO:0000256" key="9">
    <source>
        <dbReference type="ARBA" id="ARBA00022777"/>
    </source>
</evidence>
<keyword evidence="9 17" id="KW-0418">Kinase</keyword>
<evidence type="ECO:0000256" key="12">
    <source>
        <dbReference type="ARBA" id="ARBA00023012"/>
    </source>
</evidence>
<evidence type="ECO:0000256" key="2">
    <source>
        <dbReference type="ARBA" id="ARBA00004651"/>
    </source>
</evidence>
<evidence type="ECO:0000256" key="6">
    <source>
        <dbReference type="ARBA" id="ARBA00022679"/>
    </source>
</evidence>
<evidence type="ECO:0000256" key="10">
    <source>
        <dbReference type="ARBA" id="ARBA00022840"/>
    </source>
</evidence>
<dbReference type="InterPro" id="IPR050398">
    <property type="entry name" value="HssS/ArlS-like"/>
</dbReference>
<dbReference type="Pfam" id="PF02518">
    <property type="entry name" value="HATPase_c"/>
    <property type="match status" value="1"/>
</dbReference>
<keyword evidence="8" id="KW-0547">Nucleotide-binding</keyword>
<keyword evidence="13 14" id="KW-0472">Membrane</keyword>
<dbReference type="EMBL" id="JAYGJQ010000001">
    <property type="protein sequence ID" value="MEA9355987.1"/>
    <property type="molecule type" value="Genomic_DNA"/>
</dbReference>
<feature type="domain" description="HAMP" evidence="16">
    <location>
        <begin position="195"/>
        <end position="248"/>
    </location>
</feature>
<sequence>MFLKRVKARFSQLSYRLALTYLLFFIPCYLITFGIFYAWTSDFLQTRDRDLIESRMGQYQEIVEREGIVGLKKIYFDTKMRSGSSRYLIQLYDLKGNDLFLHMSEELNKEFSNIDFQLKKSLDLKNDSWFYLESKDHDEDAVEVKTVLLANDLRLNVGASTEERDELLEKFQVIFLTIFIPLLISSIICSILIAQKFLKPISNLSGLIKKIKDGNLSQRAVVPKFKDELHELATAFNDMLSQIEFLIEAMKDTLDNVAHDLRTPIARVRLAAELALKSESPEQLKIAAEESVENLDVILNMIQTIMTMSGLNSKTLQLKKEHFYALHIIEEVVDLYLFVAEEKQITISIECSDSIQVFADRFMIRQALANLIDNAIKYSSTNTHISIVCYEEDQRIIFLIKDQGTGISSDDTPRIWERLYRGDKSRSEKGFGLGLSLVKIFIESNDGNVSLESTSDKGSVFKFSLPND</sequence>
<comment type="caution">
    <text evidence="17">The sequence shown here is derived from an EMBL/GenBank/DDBJ whole genome shotgun (WGS) entry which is preliminary data.</text>
</comment>
<evidence type="ECO:0000256" key="4">
    <source>
        <dbReference type="ARBA" id="ARBA00022475"/>
    </source>
</evidence>
<dbReference type="PRINTS" id="PR00344">
    <property type="entry name" value="BCTRLSENSOR"/>
</dbReference>
<dbReference type="Pfam" id="PF00672">
    <property type="entry name" value="HAMP"/>
    <property type="match status" value="1"/>
</dbReference>
<dbReference type="SMART" id="SM00387">
    <property type="entry name" value="HATPase_c"/>
    <property type="match status" value="1"/>
</dbReference>
<dbReference type="SUPFAM" id="SSF55874">
    <property type="entry name" value="ATPase domain of HSP90 chaperone/DNA topoisomerase II/histidine kinase"/>
    <property type="match status" value="1"/>
</dbReference>
<reference evidence="17 18" key="1">
    <citation type="submission" date="2023-11" db="EMBL/GenBank/DDBJ databases">
        <title>A Novel Polar Bacteriovorax (B. antarcticus) Isolated from the Biocrust in Antarctica.</title>
        <authorList>
            <person name="Mun W."/>
            <person name="Choi S.Y."/>
            <person name="Mitchell R.J."/>
        </authorList>
    </citation>
    <scope>NUCLEOTIDE SEQUENCE [LARGE SCALE GENOMIC DNA]</scope>
    <source>
        <strain evidence="17 18">PP10</strain>
    </source>
</reference>
<evidence type="ECO:0000256" key="14">
    <source>
        <dbReference type="SAM" id="Phobius"/>
    </source>
</evidence>
<feature type="transmembrane region" description="Helical" evidence="14">
    <location>
        <begin position="173"/>
        <end position="194"/>
    </location>
</feature>
<evidence type="ECO:0000313" key="18">
    <source>
        <dbReference type="Proteomes" id="UP001302274"/>
    </source>
</evidence>
<comment type="catalytic activity">
    <reaction evidence="1">
        <text>ATP + protein L-histidine = ADP + protein N-phospho-L-histidine.</text>
        <dbReference type="EC" id="2.7.13.3"/>
    </reaction>
</comment>
<keyword evidence="12" id="KW-0902">Two-component regulatory system</keyword>
<dbReference type="CDD" id="cd00082">
    <property type="entry name" value="HisKA"/>
    <property type="match status" value="1"/>
</dbReference>